<dbReference type="InterPro" id="IPR007759">
    <property type="entry name" value="Asxl_HARE-HTH"/>
</dbReference>
<sequence length="320" mass="36909">MQNKKLTFLALAQAVLEESKIPLNAGQIWEETQAKGLDKKLGSIGKTPIATLGSNLYKNIKNEDSPFIFASKKPTTFWLKSRESELDKPHIEERILENEKISMQKSKFKERDLHPLLVKYLSENEHFRLYCKTIRHETSKKSQSGQDKWNYPDIVGIHFAFSDNYESETLELLDAIGYSNYKLCSFELKIALNFSNLKESYFQAVSNSSWANEGYLVVFEEIDDEILTELRRLNTSFGIGVIQLTSDSVSSKILLSSQSRDIDSETLNMLVSKNADFRDFAKFATEDINHDDKERIVKKNYDKILSDNELERYLKEKGIE</sequence>
<dbReference type="AlphaFoldDB" id="A0A3D8IFC6"/>
<evidence type="ECO:0000313" key="3">
    <source>
        <dbReference type="EMBL" id="RDU63596.1"/>
    </source>
</evidence>
<protein>
    <submittedName>
        <fullName evidence="3">HrgA protein</fullName>
    </submittedName>
</protein>
<dbReference type="EMBL" id="NXLQ01000022">
    <property type="protein sequence ID" value="RDU63596.1"/>
    <property type="molecule type" value="Genomic_DNA"/>
</dbReference>
<dbReference type="OrthoDB" id="5289528at2"/>
<keyword evidence="1" id="KW-0804">Transcription</keyword>
<accession>A0A3D8IFC6</accession>
<keyword evidence="4" id="KW-1185">Reference proteome</keyword>
<dbReference type="Pfam" id="PF05066">
    <property type="entry name" value="HARE-HTH"/>
    <property type="match status" value="1"/>
</dbReference>
<feature type="domain" description="HTH HARE-type" evidence="2">
    <location>
        <begin position="6"/>
        <end position="82"/>
    </location>
</feature>
<organism evidence="3 4">
    <name type="scientific">Helicobacter didelphidarum</name>
    <dbReference type="NCBI Taxonomy" id="2040648"/>
    <lineage>
        <taxon>Bacteria</taxon>
        <taxon>Pseudomonadati</taxon>
        <taxon>Campylobacterota</taxon>
        <taxon>Epsilonproteobacteria</taxon>
        <taxon>Campylobacterales</taxon>
        <taxon>Helicobacteraceae</taxon>
        <taxon>Helicobacter</taxon>
    </lineage>
</organism>
<comment type="caution">
    <text evidence="3">The sequence shown here is derived from an EMBL/GenBank/DDBJ whole genome shotgun (WGS) entry which is preliminary data.</text>
</comment>
<dbReference type="PROSITE" id="PS51913">
    <property type="entry name" value="HTH_HARE"/>
    <property type="match status" value="1"/>
</dbReference>
<name>A0A3D8IFC6_9HELI</name>
<gene>
    <name evidence="3" type="ORF">CQA53_08235</name>
</gene>
<evidence type="ECO:0000259" key="2">
    <source>
        <dbReference type="PROSITE" id="PS51913"/>
    </source>
</evidence>
<dbReference type="GO" id="GO:0006355">
    <property type="term" value="P:regulation of DNA-templated transcription"/>
    <property type="evidence" value="ECO:0007669"/>
    <property type="project" value="InterPro"/>
</dbReference>
<evidence type="ECO:0000256" key="1">
    <source>
        <dbReference type="ARBA" id="ARBA00023163"/>
    </source>
</evidence>
<dbReference type="Proteomes" id="UP000256379">
    <property type="component" value="Unassembled WGS sequence"/>
</dbReference>
<dbReference type="RefSeq" id="WP_115543528.1">
    <property type="nucleotide sequence ID" value="NZ_NXLQ01000022.1"/>
</dbReference>
<proteinExistence type="predicted"/>
<reference evidence="3 4" key="1">
    <citation type="submission" date="2018-04" db="EMBL/GenBank/DDBJ databases">
        <title>Novel Campyloabacter and Helicobacter Species and Strains.</title>
        <authorList>
            <person name="Mannion A.J."/>
            <person name="Shen Z."/>
            <person name="Fox J.G."/>
        </authorList>
    </citation>
    <scope>NUCLEOTIDE SEQUENCE [LARGE SCALE GENOMIC DNA]</scope>
    <source>
        <strain evidence="3 4">MIT 17-337</strain>
    </source>
</reference>
<evidence type="ECO:0000313" key="4">
    <source>
        <dbReference type="Proteomes" id="UP000256379"/>
    </source>
</evidence>